<dbReference type="RefSeq" id="WP_346179324.1">
    <property type="nucleotide sequence ID" value="NZ_BAAASD010000074.1"/>
</dbReference>
<proteinExistence type="predicted"/>
<feature type="domain" description="N-acetyltransferase" evidence="1">
    <location>
        <begin position="2"/>
        <end position="166"/>
    </location>
</feature>
<sequence length="170" mass="18509">MLTLRELAMGDSPAIRRIYSGASVRFTHGHGYEMTDEGACRRVAKALESARTIPRPRWDFGIVVVGDVIGMVSLRVREPGLGTLSYILREDCWGNGYATQAAKQVVDFAFAHTGLKCLAAKHHPANLASGRVLAKAGFTCLGISDLHAEDGVASPYPVYEIRRPAARRMP</sequence>
<dbReference type="PANTHER" id="PTHR43792:SF16">
    <property type="entry name" value="N-ACETYLTRANSFERASE DOMAIN-CONTAINING PROTEIN"/>
    <property type="match status" value="1"/>
</dbReference>
<dbReference type="PROSITE" id="PS51186">
    <property type="entry name" value="GNAT"/>
    <property type="match status" value="1"/>
</dbReference>
<dbReference type="InterPro" id="IPR016181">
    <property type="entry name" value="Acyl_CoA_acyltransferase"/>
</dbReference>
<gene>
    <name evidence="2" type="ORF">GCM10010246_81910</name>
</gene>
<dbReference type="PANTHER" id="PTHR43792">
    <property type="entry name" value="GNAT FAMILY, PUTATIVE (AFU_ORTHOLOGUE AFUA_3G00765)-RELATED-RELATED"/>
    <property type="match status" value="1"/>
</dbReference>
<keyword evidence="3" id="KW-1185">Reference proteome</keyword>
<evidence type="ECO:0000313" key="3">
    <source>
        <dbReference type="Proteomes" id="UP001500253"/>
    </source>
</evidence>
<evidence type="ECO:0000259" key="1">
    <source>
        <dbReference type="PROSITE" id="PS51186"/>
    </source>
</evidence>
<dbReference type="SUPFAM" id="SSF55729">
    <property type="entry name" value="Acyl-CoA N-acyltransferases (Nat)"/>
    <property type="match status" value="1"/>
</dbReference>
<evidence type="ECO:0000313" key="2">
    <source>
        <dbReference type="EMBL" id="GAA2374636.1"/>
    </source>
</evidence>
<dbReference type="InterPro" id="IPR051531">
    <property type="entry name" value="N-acetyltransferase"/>
</dbReference>
<dbReference type="EMBL" id="BAAASD010000074">
    <property type="protein sequence ID" value="GAA2374636.1"/>
    <property type="molecule type" value="Genomic_DNA"/>
</dbReference>
<comment type="caution">
    <text evidence="2">The sequence shown here is derived from an EMBL/GenBank/DDBJ whole genome shotgun (WGS) entry which is preliminary data.</text>
</comment>
<dbReference type="Gene3D" id="3.40.630.30">
    <property type="match status" value="1"/>
</dbReference>
<dbReference type="Proteomes" id="UP001500253">
    <property type="component" value="Unassembled WGS sequence"/>
</dbReference>
<accession>A0ABN3HB35</accession>
<protein>
    <recommendedName>
        <fullName evidence="1">N-acetyltransferase domain-containing protein</fullName>
    </recommendedName>
</protein>
<dbReference type="Pfam" id="PF13302">
    <property type="entry name" value="Acetyltransf_3"/>
    <property type="match status" value="1"/>
</dbReference>
<reference evidence="2 3" key="1">
    <citation type="journal article" date="2019" name="Int. J. Syst. Evol. Microbiol.">
        <title>The Global Catalogue of Microorganisms (GCM) 10K type strain sequencing project: providing services to taxonomists for standard genome sequencing and annotation.</title>
        <authorList>
            <consortium name="The Broad Institute Genomics Platform"/>
            <consortium name="The Broad Institute Genome Sequencing Center for Infectious Disease"/>
            <person name="Wu L."/>
            <person name="Ma J."/>
        </authorList>
    </citation>
    <scope>NUCLEOTIDE SEQUENCE [LARGE SCALE GENOMIC DNA]</scope>
    <source>
        <strain evidence="2 3">JCM 4316</strain>
    </source>
</reference>
<name>A0ABN3HB35_9ACTN</name>
<organism evidence="2 3">
    <name type="scientific">Streptomyces cuspidosporus</name>
    <dbReference type="NCBI Taxonomy" id="66882"/>
    <lineage>
        <taxon>Bacteria</taxon>
        <taxon>Bacillati</taxon>
        <taxon>Actinomycetota</taxon>
        <taxon>Actinomycetes</taxon>
        <taxon>Kitasatosporales</taxon>
        <taxon>Streptomycetaceae</taxon>
        <taxon>Streptomyces</taxon>
    </lineage>
</organism>
<dbReference type="InterPro" id="IPR000182">
    <property type="entry name" value="GNAT_dom"/>
</dbReference>